<feature type="chain" id="PRO_5014814965" evidence="1">
    <location>
        <begin position="26"/>
        <end position="826"/>
    </location>
</feature>
<dbReference type="Proteomes" id="UP000235387">
    <property type="component" value="Unassembled WGS sequence"/>
</dbReference>
<name>A0A2N7LAK8_9GAMM</name>
<dbReference type="GO" id="GO:0009279">
    <property type="term" value="C:cell outer membrane"/>
    <property type="evidence" value="ECO:0007669"/>
    <property type="project" value="TreeGrafter"/>
</dbReference>
<protein>
    <submittedName>
        <fullName evidence="2">Fimbrial protein</fullName>
    </submittedName>
</protein>
<dbReference type="PANTHER" id="PTHR30451">
    <property type="entry name" value="OUTER MEMBRANE USHER PROTEIN"/>
    <property type="match status" value="1"/>
</dbReference>
<evidence type="ECO:0000313" key="2">
    <source>
        <dbReference type="EMBL" id="PMN91612.1"/>
    </source>
</evidence>
<dbReference type="Pfam" id="PF00577">
    <property type="entry name" value="Usher"/>
    <property type="match status" value="1"/>
</dbReference>
<reference evidence="3" key="1">
    <citation type="submission" date="2016-07" db="EMBL/GenBank/DDBJ databases">
        <title>Nontailed viruses are major unrecognized killers of bacteria in the ocean.</title>
        <authorList>
            <person name="Kauffman K."/>
            <person name="Hussain F."/>
            <person name="Yang J."/>
            <person name="Arevalo P."/>
            <person name="Brown J."/>
            <person name="Cutler M."/>
            <person name="Kelly L."/>
            <person name="Polz M.F."/>
        </authorList>
    </citation>
    <scope>NUCLEOTIDE SEQUENCE [LARGE SCALE GENOMIC DNA]</scope>
    <source>
        <strain evidence="3">10N.261.45.A10</strain>
    </source>
</reference>
<gene>
    <name evidence="2" type="ORF">BCT23_17090</name>
</gene>
<evidence type="ECO:0000256" key="1">
    <source>
        <dbReference type="SAM" id="SignalP"/>
    </source>
</evidence>
<dbReference type="AlphaFoldDB" id="A0A2N7LAK8"/>
<keyword evidence="1" id="KW-0732">Signal</keyword>
<sequence>MKKTRYRHFYAIILLSLFLSELAFAEQKINPTGRDITLTSLLRISDSVIGETDITITAEDDILLPKQATLDVLETLVDEDVLNALSSNVVGDNLSQVDFDRVGLGLTFEFSTLECVISIPNDKMLTQQLSMGRGSPYTDYLPPSVLSGFLNVTLSNSLNQSVDENTDQQHNQNHRFESALNYKRLSLEYESTYDDIDGLGANYLREGTRLNLDFPDAGSRLVLGDMFNSGTLFQSSADIAGIGLTRDFSLIATKNVRPTAAQSFTLTRTSSVDVVIDGSVVQRFTLNAGTYNLNDIPIAQGLNNISLVITDASGQTEEISFSVATGSELLNTGEFEYAFMLGAPRTFEGDRLRYDTDKRLIMGNVEFGAAPWLTIGVNGQQLYDVYQYGGNVLFATSLGVTELHASQSEHPVFGAGNAFRFAFDADIPESNTWLNQFSVLYDQLTPNFAGTDDVDTVQDTTTNQEPLNSVQHFLSVFAAFQLSSDYRSSFSANLSKGHRESDNYWSASPSFSGPVFDSDATWSTRVDYQRFDNGDDELSGTFTLSWPLGSKTRVVSRFQSENRFSGLDVNYQDAVGNTGGISAFASVENQESSDANLNASVDYTGNRYQASVNHATRYSDINEDVRTHNTRVNVSSAIAFSGTEVAIGRKIGEAFAVVSKHPTLGENRIAVDPSEDEQYARVFFEGSSNVLVSDLAAYSDQIISYHVENLPPGYDLGDGGFALYPGYRQGYALKIGSDAVITAMGTLINKRTSSPIGLVAGMAHYLDGEGIAPLEFFTNRQGRFAISGLRPGNYELVLNTTAKQTLTLSIDSVDDTFVRLGELYVD</sequence>
<dbReference type="GO" id="GO:0009297">
    <property type="term" value="P:pilus assembly"/>
    <property type="evidence" value="ECO:0007669"/>
    <property type="project" value="InterPro"/>
</dbReference>
<comment type="caution">
    <text evidence="2">The sequence shown here is derived from an EMBL/GenBank/DDBJ whole genome shotgun (WGS) entry which is preliminary data.</text>
</comment>
<feature type="signal peptide" evidence="1">
    <location>
        <begin position="1"/>
        <end position="25"/>
    </location>
</feature>
<dbReference type="RefSeq" id="WP_102391011.1">
    <property type="nucleotide sequence ID" value="NZ_MDAL01000021.1"/>
</dbReference>
<accession>A0A2N7LAK8</accession>
<dbReference type="PANTHER" id="PTHR30451:SF5">
    <property type="entry name" value="SLR0019 PROTEIN"/>
    <property type="match status" value="1"/>
</dbReference>
<dbReference type="GO" id="GO:0015473">
    <property type="term" value="F:fimbrial usher porin activity"/>
    <property type="evidence" value="ECO:0007669"/>
    <property type="project" value="InterPro"/>
</dbReference>
<dbReference type="InterPro" id="IPR000015">
    <property type="entry name" value="Fimb_usher"/>
</dbReference>
<organism evidence="2 3">
    <name type="scientific">Enterovibrio norvegicus</name>
    <dbReference type="NCBI Taxonomy" id="188144"/>
    <lineage>
        <taxon>Bacteria</taxon>
        <taxon>Pseudomonadati</taxon>
        <taxon>Pseudomonadota</taxon>
        <taxon>Gammaproteobacteria</taxon>
        <taxon>Vibrionales</taxon>
        <taxon>Vibrionaceae</taxon>
        <taxon>Enterovibrio</taxon>
    </lineage>
</organism>
<proteinExistence type="predicted"/>
<evidence type="ECO:0000313" key="3">
    <source>
        <dbReference type="Proteomes" id="UP000235387"/>
    </source>
</evidence>
<dbReference type="EMBL" id="MDAL01000021">
    <property type="protein sequence ID" value="PMN91612.1"/>
    <property type="molecule type" value="Genomic_DNA"/>
</dbReference>
<dbReference type="Gene3D" id="2.60.40.3110">
    <property type="match status" value="1"/>
</dbReference>